<protein>
    <submittedName>
        <fullName evidence="1">Uncharacterized protein</fullName>
    </submittedName>
</protein>
<dbReference type="RefSeq" id="XP_018041317.1">
    <property type="nucleotide sequence ID" value="XM_018186556.1"/>
</dbReference>
<name>A0A177CVN0_9PLEO</name>
<proteinExistence type="predicted"/>
<dbReference type="EMBL" id="KV441549">
    <property type="protein sequence ID" value="OAG10952.1"/>
    <property type="molecule type" value="Genomic_DNA"/>
</dbReference>
<accession>A0A177CVN0</accession>
<dbReference type="GeneID" id="28770042"/>
<gene>
    <name evidence="1" type="ORF">CC84DRAFT_500923</name>
</gene>
<reference evidence="1 2" key="1">
    <citation type="submission" date="2016-05" db="EMBL/GenBank/DDBJ databases">
        <title>Comparative analysis of secretome profiles of manganese(II)-oxidizing ascomycete fungi.</title>
        <authorList>
            <consortium name="DOE Joint Genome Institute"/>
            <person name="Zeiner C.A."/>
            <person name="Purvine S.O."/>
            <person name="Zink E.M."/>
            <person name="Wu S."/>
            <person name="Pasa-Tolic L."/>
            <person name="Chaput D.L."/>
            <person name="Haridas S."/>
            <person name="Grigoriev I.V."/>
            <person name="Santelli C.M."/>
            <person name="Hansel C.M."/>
        </authorList>
    </citation>
    <scope>NUCLEOTIDE SEQUENCE [LARGE SCALE GENOMIC DNA]</scope>
    <source>
        <strain evidence="1 2">AP3s5-JAC2a</strain>
    </source>
</reference>
<keyword evidence="2" id="KW-1185">Reference proteome</keyword>
<organism evidence="1 2">
    <name type="scientific">Paraphaeosphaeria sporulosa</name>
    <dbReference type="NCBI Taxonomy" id="1460663"/>
    <lineage>
        <taxon>Eukaryota</taxon>
        <taxon>Fungi</taxon>
        <taxon>Dikarya</taxon>
        <taxon>Ascomycota</taxon>
        <taxon>Pezizomycotina</taxon>
        <taxon>Dothideomycetes</taxon>
        <taxon>Pleosporomycetidae</taxon>
        <taxon>Pleosporales</taxon>
        <taxon>Massarineae</taxon>
        <taxon>Didymosphaeriaceae</taxon>
        <taxon>Paraphaeosphaeria</taxon>
    </lineage>
</organism>
<sequence>MRREGKDRKQTKPCHARTLQILRRGQGQATVAASRRSWVQKRRCGGEDGVPRTQKSLAGWPAPLDEASCSVPDYAQNCGLSKCRNLAVIIDNGRLDERCLKRCYHVGLSCMPPAMCSACVHPPEPQARLVSPRCTLDLIIPTQIMREVWDAALGGAAGLTRSIWQSMRSTPKISVVGSR</sequence>
<evidence type="ECO:0000313" key="1">
    <source>
        <dbReference type="EMBL" id="OAG10952.1"/>
    </source>
</evidence>
<evidence type="ECO:0000313" key="2">
    <source>
        <dbReference type="Proteomes" id="UP000077069"/>
    </source>
</evidence>
<dbReference type="AlphaFoldDB" id="A0A177CVN0"/>
<dbReference type="Proteomes" id="UP000077069">
    <property type="component" value="Unassembled WGS sequence"/>
</dbReference>
<dbReference type="InParanoid" id="A0A177CVN0"/>